<evidence type="ECO:0000256" key="4">
    <source>
        <dbReference type="ARBA" id="ARBA00022692"/>
    </source>
</evidence>
<sequence>MKKLLFALLCASPSLLWAQGSQVNLQSPKSVGMGGAGSAYFIDEASIFYSPGALAKMDHNAVMVAGNAVMYKSAFRESGSSVVNHTKSQISPPFSLFAAFGPKNSWWKAGIGVYTPYGGGVDWGTEWAGRFSLVSLSLRAIYIQPTLSFKLTDNFSIGGGFVYNIGSVDLENSVPVFFPDGRPGLATLKGTGSGTGYNVGVHYNLEDDFAISLSYRSKVVTKLKDGDALFDVPESVRSSFPAGNTFTSELPLPSTFALGIAFPLSEKVKVAVDGTLIGYSIYKELNFDYKENTAALQDTRSAKNYVNAGSVKAGLEYLASEKLQLRVGGGYMATPVQANYVYPETPDNTRYLISGGFTFHPSKKFDVTGSFAYQRIMPREANNLESHLSGTYKTNIFAPGVSVSYKW</sequence>
<dbReference type="PANTHER" id="PTHR35093">
    <property type="entry name" value="OUTER MEMBRANE PROTEIN NMB0088-RELATED"/>
    <property type="match status" value="1"/>
</dbReference>
<organism evidence="9 10">
    <name type="scientific">Sphingobacterium spiritivorum ATCC 33300</name>
    <dbReference type="NCBI Taxonomy" id="525372"/>
    <lineage>
        <taxon>Bacteria</taxon>
        <taxon>Pseudomonadati</taxon>
        <taxon>Bacteroidota</taxon>
        <taxon>Sphingobacteriia</taxon>
        <taxon>Sphingobacteriales</taxon>
        <taxon>Sphingobacteriaceae</taxon>
        <taxon>Sphingobacterium</taxon>
    </lineage>
</organism>
<dbReference type="Gene3D" id="2.40.160.60">
    <property type="entry name" value="Outer membrane protein transport protein (OMPP1/FadL/TodX)"/>
    <property type="match status" value="1"/>
</dbReference>
<evidence type="ECO:0000313" key="9">
    <source>
        <dbReference type="EMBL" id="EEI93812.1"/>
    </source>
</evidence>
<feature type="chain" id="PRO_5002913876" evidence="8">
    <location>
        <begin position="19"/>
        <end position="407"/>
    </location>
</feature>
<dbReference type="InterPro" id="IPR005017">
    <property type="entry name" value="OMPP1/FadL/TodX"/>
</dbReference>
<accession>C2FTK9</accession>
<evidence type="ECO:0000256" key="5">
    <source>
        <dbReference type="ARBA" id="ARBA00022729"/>
    </source>
</evidence>
<name>C2FTK9_SPHSI</name>
<dbReference type="SUPFAM" id="SSF56935">
    <property type="entry name" value="Porins"/>
    <property type="match status" value="1"/>
</dbReference>
<evidence type="ECO:0000256" key="1">
    <source>
        <dbReference type="ARBA" id="ARBA00004571"/>
    </source>
</evidence>
<dbReference type="GO" id="GO:0015483">
    <property type="term" value="F:long-chain fatty acid transporting porin activity"/>
    <property type="evidence" value="ECO:0007669"/>
    <property type="project" value="TreeGrafter"/>
</dbReference>
<dbReference type="RefSeq" id="WP_003012189.1">
    <property type="nucleotide sequence ID" value="NZ_GG668636.1"/>
</dbReference>
<keyword evidence="5 8" id="KW-0732">Signal</keyword>
<dbReference type="EMBL" id="ACHB01000013">
    <property type="protein sequence ID" value="EEI93812.1"/>
    <property type="molecule type" value="Genomic_DNA"/>
</dbReference>
<comment type="similarity">
    <text evidence="2">Belongs to the OmpP1/FadL family.</text>
</comment>
<evidence type="ECO:0000256" key="8">
    <source>
        <dbReference type="SAM" id="SignalP"/>
    </source>
</evidence>
<protein>
    <submittedName>
        <fullName evidence="9">Outer membrane protein transport protein, Ompp1/FadL/TodX family</fullName>
    </submittedName>
</protein>
<dbReference type="PANTHER" id="PTHR35093:SF8">
    <property type="entry name" value="OUTER MEMBRANE PROTEIN NMB0088-RELATED"/>
    <property type="match status" value="1"/>
</dbReference>
<evidence type="ECO:0000313" key="10">
    <source>
        <dbReference type="Proteomes" id="UP000006241"/>
    </source>
</evidence>
<dbReference type="GO" id="GO:0009279">
    <property type="term" value="C:cell outer membrane"/>
    <property type="evidence" value="ECO:0007669"/>
    <property type="project" value="UniProtKB-SubCell"/>
</dbReference>
<dbReference type="HOGENOM" id="CLU_035981_2_0_10"/>
<reference evidence="9 10" key="1">
    <citation type="submission" date="2009-01" db="EMBL/GenBank/DDBJ databases">
        <authorList>
            <person name="Qin X."/>
            <person name="Bachman B."/>
            <person name="Battles P."/>
            <person name="Bell A."/>
            <person name="Bess C."/>
            <person name="Bickham C."/>
            <person name="Chaboub L."/>
            <person name="Chen D."/>
            <person name="Coyle M."/>
            <person name="Deiros D.R."/>
            <person name="Dinh H."/>
            <person name="Forbes L."/>
            <person name="Fowler G."/>
            <person name="Francisco L."/>
            <person name="Fu Q."/>
            <person name="Gubbala S."/>
            <person name="Hale W."/>
            <person name="Han Y."/>
            <person name="Hemphill L."/>
            <person name="Highlander S.K."/>
            <person name="Hirani K."/>
            <person name="Hogues M."/>
            <person name="Jackson L."/>
            <person name="Jakkamsetti A."/>
            <person name="Javaid M."/>
            <person name="Jiang H."/>
            <person name="Korchina V."/>
            <person name="Kovar C."/>
            <person name="Lara F."/>
            <person name="Lee S."/>
            <person name="Mata R."/>
            <person name="Mathew T."/>
            <person name="Moen C."/>
            <person name="Morales K."/>
            <person name="Munidasa M."/>
            <person name="Nazareth L."/>
            <person name="Ngo R."/>
            <person name="Nguyen L."/>
            <person name="Okwuonu G."/>
            <person name="Ongeri F."/>
            <person name="Patil S."/>
            <person name="Petrosino J."/>
            <person name="Pham C."/>
            <person name="Pham P."/>
            <person name="Pu L.-L."/>
            <person name="Puazo M."/>
            <person name="Raj R."/>
            <person name="Reid J."/>
            <person name="Rouhana J."/>
            <person name="Saada N."/>
            <person name="Shang Y."/>
            <person name="Simmons D."/>
            <person name="Thornton R."/>
            <person name="Warren J."/>
            <person name="Weissenberger G."/>
            <person name="Zhang J."/>
            <person name="Zhang L."/>
            <person name="Zhou C."/>
            <person name="Zhu D."/>
            <person name="Muzny D."/>
            <person name="Worley K."/>
            <person name="Gibbs R."/>
        </authorList>
    </citation>
    <scope>NUCLEOTIDE SEQUENCE [LARGE SCALE GENOMIC DNA]</scope>
    <source>
        <strain evidence="9 10">ATCC 33300</strain>
    </source>
</reference>
<comment type="caution">
    <text evidence="9">The sequence shown here is derived from an EMBL/GenBank/DDBJ whole genome shotgun (WGS) entry which is preliminary data.</text>
</comment>
<keyword evidence="7" id="KW-0998">Cell outer membrane</keyword>
<evidence type="ECO:0000256" key="7">
    <source>
        <dbReference type="ARBA" id="ARBA00023237"/>
    </source>
</evidence>
<comment type="subcellular location">
    <subcellularLocation>
        <location evidence="1">Cell outer membrane</location>
        <topology evidence="1">Multi-pass membrane protein</topology>
    </subcellularLocation>
</comment>
<feature type="signal peptide" evidence="8">
    <location>
        <begin position="1"/>
        <end position="18"/>
    </location>
</feature>
<gene>
    <name evidence="9" type="primary">fadL</name>
    <name evidence="9" type="ORF">HMPREF0765_0665</name>
</gene>
<keyword evidence="6" id="KW-0472">Membrane</keyword>
<evidence type="ECO:0000256" key="2">
    <source>
        <dbReference type="ARBA" id="ARBA00008163"/>
    </source>
</evidence>
<proteinExistence type="inferred from homology"/>
<dbReference type="AlphaFoldDB" id="C2FTK9"/>
<evidence type="ECO:0000256" key="3">
    <source>
        <dbReference type="ARBA" id="ARBA00022452"/>
    </source>
</evidence>
<dbReference type="Proteomes" id="UP000006241">
    <property type="component" value="Unassembled WGS sequence"/>
</dbReference>
<evidence type="ECO:0000256" key="6">
    <source>
        <dbReference type="ARBA" id="ARBA00023136"/>
    </source>
</evidence>
<dbReference type="Pfam" id="PF03349">
    <property type="entry name" value="Toluene_X"/>
    <property type="match status" value="1"/>
</dbReference>
<keyword evidence="4" id="KW-0812">Transmembrane</keyword>
<keyword evidence="3" id="KW-1134">Transmembrane beta strand</keyword>